<dbReference type="GO" id="GO:0016787">
    <property type="term" value="F:hydrolase activity"/>
    <property type="evidence" value="ECO:0007669"/>
    <property type="project" value="UniProtKB-KW"/>
</dbReference>
<gene>
    <name evidence="4" type="primary">lpqP</name>
    <name evidence="4" type="ORF">Plo01_62910</name>
</gene>
<organism evidence="4 5">
    <name type="scientific">Planobispora longispora</name>
    <dbReference type="NCBI Taxonomy" id="28887"/>
    <lineage>
        <taxon>Bacteria</taxon>
        <taxon>Bacillati</taxon>
        <taxon>Actinomycetota</taxon>
        <taxon>Actinomycetes</taxon>
        <taxon>Streptosporangiales</taxon>
        <taxon>Streptosporangiaceae</taxon>
        <taxon>Planobispora</taxon>
    </lineage>
</organism>
<sequence>MRVIRTGAAAALAVLAMTCAAGSVATAGTAGTGGSGAGAGTGETTVHTVDVGGLERSYRLYRPASLPEKAPLVVMMHGGLGSARQAERSYGWNAEADRRGFAVAYPDGYGRAWNVGDGCCGRPGRERVDDVAFIGRMVTEIRRELSVDPARVYATGISNGGMMAYRLACDSTVFAAIGPVAATRLGGCPAPKPLSVIHVHGLADRMVRFDGAPGTGIARIDGPPVRAVLAGWRATDRCGRPAVSRSGAVTAERARCRHGRAVELITIEGAGHQWPGGEVVRERADPPYPGLDATAVIWRFFAAHPER</sequence>
<dbReference type="RefSeq" id="WP_203894308.1">
    <property type="nucleotide sequence ID" value="NZ_BOOH01000052.1"/>
</dbReference>
<feature type="signal peptide" evidence="3">
    <location>
        <begin position="1"/>
        <end position="27"/>
    </location>
</feature>
<evidence type="ECO:0000313" key="4">
    <source>
        <dbReference type="EMBL" id="GIH79862.1"/>
    </source>
</evidence>
<dbReference type="InterPro" id="IPR050955">
    <property type="entry name" value="Plant_Biomass_Hydrol_Est"/>
</dbReference>
<dbReference type="GO" id="GO:0005576">
    <property type="term" value="C:extracellular region"/>
    <property type="evidence" value="ECO:0007669"/>
    <property type="project" value="InterPro"/>
</dbReference>
<feature type="chain" id="PRO_5038657440" description="Polyhydroxybutyrate depolymerase" evidence="3">
    <location>
        <begin position="28"/>
        <end position="307"/>
    </location>
</feature>
<keyword evidence="5" id="KW-1185">Reference proteome</keyword>
<dbReference type="EMBL" id="BOOH01000052">
    <property type="protein sequence ID" value="GIH79862.1"/>
    <property type="molecule type" value="Genomic_DNA"/>
</dbReference>
<reference evidence="4 5" key="1">
    <citation type="submission" date="2021-01" db="EMBL/GenBank/DDBJ databases">
        <title>Whole genome shotgun sequence of Planobispora longispora NBRC 13918.</title>
        <authorList>
            <person name="Komaki H."/>
            <person name="Tamura T."/>
        </authorList>
    </citation>
    <scope>NUCLEOTIDE SEQUENCE [LARGE SCALE GENOMIC DNA]</scope>
    <source>
        <strain evidence="4 5">NBRC 13918</strain>
    </source>
</reference>
<dbReference type="AlphaFoldDB" id="A0A8J3W8I9"/>
<dbReference type="PANTHER" id="PTHR43037">
    <property type="entry name" value="UNNAMED PRODUCT-RELATED"/>
    <property type="match status" value="1"/>
</dbReference>
<dbReference type="Gene3D" id="3.40.50.1820">
    <property type="entry name" value="alpha/beta hydrolase"/>
    <property type="match status" value="1"/>
</dbReference>
<accession>A0A8J3W8I9</accession>
<keyword evidence="2" id="KW-0378">Hydrolase</keyword>
<keyword evidence="1 3" id="KW-0732">Signal</keyword>
<comment type="caution">
    <text evidence="4">The sequence shown here is derived from an EMBL/GenBank/DDBJ whole genome shotgun (WGS) entry which is preliminary data.</text>
</comment>
<evidence type="ECO:0000256" key="2">
    <source>
        <dbReference type="ARBA" id="ARBA00022801"/>
    </source>
</evidence>
<evidence type="ECO:0000313" key="5">
    <source>
        <dbReference type="Proteomes" id="UP000616724"/>
    </source>
</evidence>
<dbReference type="Proteomes" id="UP000616724">
    <property type="component" value="Unassembled WGS sequence"/>
</dbReference>
<protein>
    <recommendedName>
        <fullName evidence="6">Polyhydroxybutyrate depolymerase</fullName>
    </recommendedName>
</protein>
<evidence type="ECO:0008006" key="6">
    <source>
        <dbReference type="Google" id="ProtNLM"/>
    </source>
</evidence>
<dbReference type="InterPro" id="IPR029058">
    <property type="entry name" value="AB_hydrolase_fold"/>
</dbReference>
<name>A0A8J3W8I9_9ACTN</name>
<dbReference type="SUPFAM" id="SSF53474">
    <property type="entry name" value="alpha/beta-Hydrolases"/>
    <property type="match status" value="1"/>
</dbReference>
<dbReference type="Pfam" id="PF10503">
    <property type="entry name" value="Esterase_PHB"/>
    <property type="match status" value="1"/>
</dbReference>
<evidence type="ECO:0000256" key="3">
    <source>
        <dbReference type="SAM" id="SignalP"/>
    </source>
</evidence>
<dbReference type="PANTHER" id="PTHR43037:SF1">
    <property type="entry name" value="BLL1128 PROTEIN"/>
    <property type="match status" value="1"/>
</dbReference>
<proteinExistence type="predicted"/>
<evidence type="ECO:0000256" key="1">
    <source>
        <dbReference type="ARBA" id="ARBA00022729"/>
    </source>
</evidence>
<dbReference type="InterPro" id="IPR010126">
    <property type="entry name" value="Esterase_phb"/>
</dbReference>